<comment type="caution">
    <text evidence="2">The sequence shown here is derived from an EMBL/GenBank/DDBJ whole genome shotgun (WGS) entry which is preliminary data.</text>
</comment>
<dbReference type="Proteomes" id="UP001272242">
    <property type="component" value="Unassembled WGS sequence"/>
</dbReference>
<reference evidence="3" key="1">
    <citation type="journal article" date="2023" name="Mar. Drugs">
        <title>Gemmata algarum, a Novel Planctomycete Isolated from an Algal Mat, Displays Antimicrobial Activity.</title>
        <authorList>
            <person name="Kumar G."/>
            <person name="Kallscheuer N."/>
            <person name="Kashif M."/>
            <person name="Ahamad S."/>
            <person name="Jagadeeshwari U."/>
            <person name="Pannikurungottu S."/>
            <person name="Haufschild T."/>
            <person name="Kabuu M."/>
            <person name="Sasikala C."/>
            <person name="Jogler C."/>
            <person name="Ramana C."/>
        </authorList>
    </citation>
    <scope>NUCLEOTIDE SEQUENCE [LARGE SCALE GENOMIC DNA]</scope>
    <source>
        <strain evidence="3">JC673</strain>
    </source>
</reference>
<protein>
    <submittedName>
        <fullName evidence="2">Uncharacterized protein</fullName>
    </submittedName>
</protein>
<feature type="region of interest" description="Disordered" evidence="1">
    <location>
        <begin position="31"/>
        <end position="67"/>
    </location>
</feature>
<evidence type="ECO:0000313" key="3">
    <source>
        <dbReference type="Proteomes" id="UP001272242"/>
    </source>
</evidence>
<organism evidence="2 3">
    <name type="scientific">Gemmata algarum</name>
    <dbReference type="NCBI Taxonomy" id="2975278"/>
    <lineage>
        <taxon>Bacteria</taxon>
        <taxon>Pseudomonadati</taxon>
        <taxon>Planctomycetota</taxon>
        <taxon>Planctomycetia</taxon>
        <taxon>Gemmatales</taxon>
        <taxon>Gemmataceae</taxon>
        <taxon>Gemmata</taxon>
    </lineage>
</organism>
<evidence type="ECO:0000256" key="1">
    <source>
        <dbReference type="SAM" id="MobiDB-lite"/>
    </source>
</evidence>
<dbReference type="EMBL" id="JAXBLV010000184">
    <property type="protein sequence ID" value="MDY3560792.1"/>
    <property type="molecule type" value="Genomic_DNA"/>
</dbReference>
<evidence type="ECO:0000313" key="2">
    <source>
        <dbReference type="EMBL" id="MDY3560792.1"/>
    </source>
</evidence>
<sequence length="86" mass="9378">MDHYTRIRRKPSTFRQFTGLSVVEFGNLLAQLEPSPGRPPGEGPTRPVAEAESGSRAQAEVGRGQGNTVVDLGHAAVRSHVIRETW</sequence>
<keyword evidence="3" id="KW-1185">Reference proteome</keyword>
<proteinExistence type="predicted"/>
<dbReference type="RefSeq" id="WP_320687317.1">
    <property type="nucleotide sequence ID" value="NZ_JAXBLV010000184.1"/>
</dbReference>
<accession>A0ABU5F219</accession>
<gene>
    <name evidence="2" type="ORF">R5W23_002038</name>
</gene>
<name>A0ABU5F219_9BACT</name>